<dbReference type="Gene3D" id="3.30.70.260">
    <property type="match status" value="1"/>
</dbReference>
<evidence type="ECO:0000256" key="6">
    <source>
        <dbReference type="ARBA" id="ARBA00023027"/>
    </source>
</evidence>
<evidence type="ECO:0000256" key="7">
    <source>
        <dbReference type="ARBA" id="ARBA00023141"/>
    </source>
</evidence>
<feature type="domain" description="ACT" evidence="10">
    <location>
        <begin position="294"/>
        <end position="360"/>
    </location>
</feature>
<keyword evidence="7" id="KW-0028">Amino-acid biosynthesis</keyword>
<dbReference type="Proteomes" id="UP000265800">
    <property type="component" value="Unassembled WGS sequence"/>
</dbReference>
<accession>A0A399ETC9</accession>
<dbReference type="EC" id="1.3.1.12" evidence="2"/>
<keyword evidence="5 11" id="KW-0560">Oxidoreductase</keyword>
<evidence type="ECO:0000313" key="12">
    <source>
        <dbReference type="Proteomes" id="UP000265800"/>
    </source>
</evidence>
<evidence type="ECO:0000256" key="1">
    <source>
        <dbReference type="ARBA" id="ARBA00005067"/>
    </source>
</evidence>
<reference evidence="11 12" key="1">
    <citation type="submission" date="2018-08" db="EMBL/GenBank/DDBJ databases">
        <title>Meiothermus luteus KCTC 52599 genome sequencing project.</title>
        <authorList>
            <person name="Da Costa M.S."/>
            <person name="Albuquerque L."/>
            <person name="Raposo P."/>
            <person name="Froufe H.J.C."/>
            <person name="Barroso C.S."/>
            <person name="Egas C."/>
        </authorList>
    </citation>
    <scope>NUCLEOTIDE SEQUENCE [LARGE SCALE GENOMIC DNA]</scope>
    <source>
        <strain evidence="11 12">KCTC 52599</strain>
    </source>
</reference>
<dbReference type="SUPFAM" id="SSF55021">
    <property type="entry name" value="ACT-like"/>
    <property type="match status" value="1"/>
</dbReference>
<dbReference type="AlphaFoldDB" id="A0A399ETC9"/>
<keyword evidence="6" id="KW-0520">NAD</keyword>
<evidence type="ECO:0000256" key="5">
    <source>
        <dbReference type="ARBA" id="ARBA00023002"/>
    </source>
</evidence>
<evidence type="ECO:0000256" key="8">
    <source>
        <dbReference type="ARBA" id="ARBA00049260"/>
    </source>
</evidence>
<evidence type="ECO:0000256" key="3">
    <source>
        <dbReference type="ARBA" id="ARBA00016891"/>
    </source>
</evidence>
<dbReference type="Pfam" id="PF20463">
    <property type="entry name" value="PDH_C"/>
    <property type="match status" value="1"/>
</dbReference>
<dbReference type="InterPro" id="IPR002912">
    <property type="entry name" value="ACT_dom"/>
</dbReference>
<evidence type="ECO:0000259" key="10">
    <source>
        <dbReference type="PROSITE" id="PS51671"/>
    </source>
</evidence>
<dbReference type="UniPathway" id="UPA00122">
    <property type="reaction ID" value="UER00961"/>
</dbReference>
<evidence type="ECO:0000313" key="11">
    <source>
        <dbReference type="EMBL" id="RIH87228.1"/>
    </source>
</evidence>
<feature type="domain" description="Prephenate/arogenate dehydrogenase" evidence="9">
    <location>
        <begin position="7"/>
        <end position="291"/>
    </location>
</feature>
<keyword evidence="4" id="KW-0827">Tyrosine biosynthesis</keyword>
<dbReference type="Pfam" id="PF02153">
    <property type="entry name" value="PDH_N"/>
    <property type="match status" value="1"/>
</dbReference>
<dbReference type="InterPro" id="IPR046825">
    <property type="entry name" value="PDH_C"/>
</dbReference>
<proteinExistence type="predicted"/>
<comment type="catalytic activity">
    <reaction evidence="8">
        <text>prephenate + NAD(+) = 3-(4-hydroxyphenyl)pyruvate + CO2 + NADH</text>
        <dbReference type="Rhea" id="RHEA:13869"/>
        <dbReference type="ChEBI" id="CHEBI:16526"/>
        <dbReference type="ChEBI" id="CHEBI:29934"/>
        <dbReference type="ChEBI" id="CHEBI:36242"/>
        <dbReference type="ChEBI" id="CHEBI:57540"/>
        <dbReference type="ChEBI" id="CHEBI:57945"/>
        <dbReference type="EC" id="1.3.1.12"/>
    </reaction>
</comment>
<dbReference type="PROSITE" id="PS51176">
    <property type="entry name" value="PDH_ADH"/>
    <property type="match status" value="1"/>
</dbReference>
<dbReference type="InterPro" id="IPR036291">
    <property type="entry name" value="NAD(P)-bd_dom_sf"/>
</dbReference>
<comment type="caution">
    <text evidence="11">The sequence shown here is derived from an EMBL/GenBank/DDBJ whole genome shotgun (WGS) entry which is preliminary data.</text>
</comment>
<dbReference type="InterPro" id="IPR046826">
    <property type="entry name" value="PDH_N"/>
</dbReference>
<keyword evidence="7" id="KW-0057">Aromatic amino acid biosynthesis</keyword>
<dbReference type="PANTHER" id="PTHR21363:SF0">
    <property type="entry name" value="PREPHENATE DEHYDROGENASE [NADP(+)]"/>
    <property type="match status" value="1"/>
</dbReference>
<dbReference type="SUPFAM" id="SSF51735">
    <property type="entry name" value="NAD(P)-binding Rossmann-fold domains"/>
    <property type="match status" value="1"/>
</dbReference>
<name>A0A399ETC9_9DEIN</name>
<organism evidence="11 12">
    <name type="scientific">Meiothermus luteus</name>
    <dbReference type="NCBI Taxonomy" id="2026184"/>
    <lineage>
        <taxon>Bacteria</taxon>
        <taxon>Thermotogati</taxon>
        <taxon>Deinococcota</taxon>
        <taxon>Deinococci</taxon>
        <taxon>Thermales</taxon>
        <taxon>Thermaceae</taxon>
        <taxon>Meiothermus</taxon>
    </lineage>
</organism>
<evidence type="ECO:0000256" key="2">
    <source>
        <dbReference type="ARBA" id="ARBA00012068"/>
    </source>
</evidence>
<comment type="pathway">
    <text evidence="1">Amino-acid biosynthesis; L-tyrosine biosynthesis; (4-hydroxyphenyl)pyruvate from prephenate (NAD(+) route): step 1/1.</text>
</comment>
<dbReference type="GO" id="GO:0006571">
    <property type="term" value="P:tyrosine biosynthetic process"/>
    <property type="evidence" value="ECO:0007669"/>
    <property type="project" value="UniProtKB-UniPathway"/>
</dbReference>
<dbReference type="GO" id="GO:0004665">
    <property type="term" value="F:prephenate dehydrogenase (NADP+) activity"/>
    <property type="evidence" value="ECO:0007669"/>
    <property type="project" value="InterPro"/>
</dbReference>
<dbReference type="CDD" id="cd04909">
    <property type="entry name" value="ACT_PDH-BS"/>
    <property type="match status" value="1"/>
</dbReference>
<dbReference type="Gene3D" id="1.10.3660.10">
    <property type="entry name" value="6-phosphogluconate dehydrogenase C-terminal like domain"/>
    <property type="match status" value="1"/>
</dbReference>
<dbReference type="InterPro" id="IPR045865">
    <property type="entry name" value="ACT-like_dom_sf"/>
</dbReference>
<dbReference type="PANTHER" id="PTHR21363">
    <property type="entry name" value="PREPHENATE DEHYDROGENASE"/>
    <property type="match status" value="1"/>
</dbReference>
<dbReference type="GO" id="GO:0008977">
    <property type="term" value="F:prephenate dehydrogenase (NAD+) activity"/>
    <property type="evidence" value="ECO:0007669"/>
    <property type="project" value="UniProtKB-EC"/>
</dbReference>
<dbReference type="InterPro" id="IPR050812">
    <property type="entry name" value="Preph/Arog_dehydrog"/>
</dbReference>
<dbReference type="SUPFAM" id="SSF48179">
    <property type="entry name" value="6-phosphogluconate dehydrogenase C-terminal domain-like"/>
    <property type="match status" value="1"/>
</dbReference>
<evidence type="ECO:0000256" key="4">
    <source>
        <dbReference type="ARBA" id="ARBA00022498"/>
    </source>
</evidence>
<dbReference type="EMBL" id="QWKZ01000024">
    <property type="protein sequence ID" value="RIH87228.1"/>
    <property type="molecule type" value="Genomic_DNA"/>
</dbReference>
<keyword evidence="12" id="KW-1185">Reference proteome</keyword>
<sequence>MMKPLFRKVGIFGIGLLGGSVALGLRERFLAEEVHAYDPDPRALEDALALQVVDRVHTAPGGWVGELELGVLAAPVGVLVEEGRRLAQYANPQSLWMDVGSVKGPVVKALSGVLPNFVGTHPMAGSEKAGVEAAHAGLLQNAVWVISPNHQTPDEALAQVRGLVENLGAYPLVIPPELHDRLVARISHLPYLLAIGLNRLVAQDPHHELLMFLAAGGFRDLTRVASGSPRMSRDMVVANKEALKEAVEDLRAVLLELENLLERPEALLEVAQEAKRTRDALPIVRRSLLPVMHELVVQVPDKPGQIARVSTALGEAGINIKNFEVLAIRDEGGAIRMGFATLEEREQARQILQGIGYRVR</sequence>
<dbReference type="Gene3D" id="3.40.50.720">
    <property type="entry name" value="NAD(P)-binding Rossmann-like Domain"/>
    <property type="match status" value="1"/>
</dbReference>
<dbReference type="InterPro" id="IPR008927">
    <property type="entry name" value="6-PGluconate_DH-like_C_sf"/>
</dbReference>
<dbReference type="InterPro" id="IPR003099">
    <property type="entry name" value="Prephen_DH"/>
</dbReference>
<dbReference type="Pfam" id="PF01842">
    <property type="entry name" value="ACT"/>
    <property type="match status" value="1"/>
</dbReference>
<dbReference type="GO" id="GO:0070403">
    <property type="term" value="F:NAD+ binding"/>
    <property type="evidence" value="ECO:0007669"/>
    <property type="project" value="InterPro"/>
</dbReference>
<dbReference type="PROSITE" id="PS51671">
    <property type="entry name" value="ACT"/>
    <property type="match status" value="1"/>
</dbReference>
<gene>
    <name evidence="11" type="primary">tyrA</name>
    <name evidence="11" type="ORF">Mlute_01043</name>
</gene>
<evidence type="ECO:0000259" key="9">
    <source>
        <dbReference type="PROSITE" id="PS51176"/>
    </source>
</evidence>
<protein>
    <recommendedName>
        <fullName evidence="3">Prephenate dehydrogenase</fullName>
        <ecNumber evidence="2">1.3.1.12</ecNumber>
    </recommendedName>
</protein>